<dbReference type="AlphaFoldDB" id="A0A067R0L8"/>
<dbReference type="FunCoup" id="A0A067R0L8">
    <property type="interactions" value="1951"/>
</dbReference>
<evidence type="ECO:0000256" key="13">
    <source>
        <dbReference type="PROSITE-ProRule" id="PRU00221"/>
    </source>
</evidence>
<keyword evidence="9" id="KW-0653">Protein transport</keyword>
<dbReference type="STRING" id="136037.A0A067R0L8"/>
<keyword evidence="16" id="KW-1185">Reference proteome</keyword>
<dbReference type="SUPFAM" id="SSF50978">
    <property type="entry name" value="WD40 repeat-like"/>
    <property type="match status" value="1"/>
</dbReference>
<dbReference type="GO" id="GO:0005764">
    <property type="term" value="C:lysosome"/>
    <property type="evidence" value="ECO:0007669"/>
    <property type="project" value="UniProtKB-SubCell"/>
</dbReference>
<comment type="similarity">
    <text evidence="3">Belongs to the WD repeat SEC13 family.</text>
</comment>
<dbReference type="GO" id="GO:0005198">
    <property type="term" value="F:structural molecule activity"/>
    <property type="evidence" value="ECO:0007669"/>
    <property type="project" value="InterPro"/>
</dbReference>
<feature type="repeat" description="WD" evidence="13">
    <location>
        <begin position="274"/>
        <end position="306"/>
    </location>
</feature>
<feature type="compositionally biased region" description="Polar residues" evidence="14">
    <location>
        <begin position="324"/>
        <end position="333"/>
    </location>
</feature>
<organism evidence="15 16">
    <name type="scientific">Zootermopsis nevadensis</name>
    <name type="common">Dampwood termite</name>
    <dbReference type="NCBI Taxonomy" id="136037"/>
    <lineage>
        <taxon>Eukaryota</taxon>
        <taxon>Metazoa</taxon>
        <taxon>Ecdysozoa</taxon>
        <taxon>Arthropoda</taxon>
        <taxon>Hexapoda</taxon>
        <taxon>Insecta</taxon>
        <taxon>Pterygota</taxon>
        <taxon>Neoptera</taxon>
        <taxon>Polyneoptera</taxon>
        <taxon>Dictyoptera</taxon>
        <taxon>Blattodea</taxon>
        <taxon>Blattoidea</taxon>
        <taxon>Termitoidae</taxon>
        <taxon>Termopsidae</taxon>
        <taxon>Zootermopsis</taxon>
    </lineage>
</organism>
<dbReference type="GO" id="GO:0035859">
    <property type="term" value="C:Seh1-associated complex"/>
    <property type="evidence" value="ECO:0007669"/>
    <property type="project" value="TreeGrafter"/>
</dbReference>
<dbReference type="GO" id="GO:0031080">
    <property type="term" value="C:nuclear pore outer ring"/>
    <property type="evidence" value="ECO:0007669"/>
    <property type="project" value="TreeGrafter"/>
</dbReference>
<keyword evidence="8" id="KW-0498">Mitosis</keyword>
<evidence type="ECO:0000256" key="4">
    <source>
        <dbReference type="ARBA" id="ARBA00022448"/>
    </source>
</evidence>
<dbReference type="Pfam" id="PF00400">
    <property type="entry name" value="WD40"/>
    <property type="match status" value="3"/>
</dbReference>
<evidence type="ECO:0000256" key="10">
    <source>
        <dbReference type="ARBA" id="ARBA00023228"/>
    </source>
</evidence>
<sequence length="393" mass="43720">MFEAHSINTEHKDLIHDVAYDFYGLRMATCSSDQFVKVWDQDEHENWNLTATWKAHSGSVWKVTWAHPEFGQVLATCSFDRTAAVWEEIVGESPVPGERGMKHWVRRTNLVDSRTSVTDVKFAPKSLGLLLATCSADGVMRIYEAPDVMNLCQWTLQHEVSCKLPCSCLSWNHSFSRLHHPTLAVGSDDSNTGNGGKVFIYEYSENSRRWSKTETLASVTEAVHDIAFAPNLGRSFHLLAIATNNLRIASLKPLVDSTVQSGHTRFDINMVAQFEDHTSTVWRVCWNITGTILASSGDDGFVRLWKSNYLNNWKSVAVLKGDGTQAQTDSSTPAVPGPSGGVATTSQSSTTRTSEETSSKWQAPVIKGRFQKMTWLGSDPPPPPIEKNKPFKK</sequence>
<evidence type="ECO:0000256" key="12">
    <source>
        <dbReference type="ARBA" id="ARBA00023306"/>
    </source>
</evidence>
<dbReference type="GO" id="GO:0034198">
    <property type="term" value="P:cellular response to amino acid starvation"/>
    <property type="evidence" value="ECO:0007669"/>
    <property type="project" value="TreeGrafter"/>
</dbReference>
<keyword evidence="11" id="KW-0539">Nucleus</keyword>
<protein>
    <submittedName>
        <fullName evidence="15">Nucleoporin seh1</fullName>
    </submittedName>
</protein>
<dbReference type="Proteomes" id="UP000027135">
    <property type="component" value="Unassembled WGS sequence"/>
</dbReference>
<dbReference type="InterPro" id="IPR036322">
    <property type="entry name" value="WD40_repeat_dom_sf"/>
</dbReference>
<evidence type="ECO:0000256" key="3">
    <source>
        <dbReference type="ARBA" id="ARBA00010102"/>
    </source>
</evidence>
<reference evidence="15 16" key="1">
    <citation type="journal article" date="2014" name="Nat. Commun.">
        <title>Molecular traces of alternative social organization in a termite genome.</title>
        <authorList>
            <person name="Terrapon N."/>
            <person name="Li C."/>
            <person name="Robertson H.M."/>
            <person name="Ji L."/>
            <person name="Meng X."/>
            <person name="Booth W."/>
            <person name="Chen Z."/>
            <person name="Childers C.P."/>
            <person name="Glastad K.M."/>
            <person name="Gokhale K."/>
            <person name="Gowin J."/>
            <person name="Gronenberg W."/>
            <person name="Hermansen R.A."/>
            <person name="Hu H."/>
            <person name="Hunt B.G."/>
            <person name="Huylmans A.K."/>
            <person name="Khalil S.M."/>
            <person name="Mitchell R.D."/>
            <person name="Munoz-Torres M.C."/>
            <person name="Mustard J.A."/>
            <person name="Pan H."/>
            <person name="Reese J.T."/>
            <person name="Scharf M.E."/>
            <person name="Sun F."/>
            <person name="Vogel H."/>
            <person name="Xiao J."/>
            <person name="Yang W."/>
            <person name="Yang Z."/>
            <person name="Yang Z."/>
            <person name="Zhou J."/>
            <person name="Zhu J."/>
            <person name="Brent C.S."/>
            <person name="Elsik C.G."/>
            <person name="Goodisman M.A."/>
            <person name="Liberles D.A."/>
            <person name="Roe R.M."/>
            <person name="Vargo E.L."/>
            <person name="Vilcinskas A."/>
            <person name="Wang J."/>
            <person name="Bornberg-Bauer E."/>
            <person name="Korb J."/>
            <person name="Zhang G."/>
            <person name="Liebig J."/>
        </authorList>
    </citation>
    <scope>NUCLEOTIDE SEQUENCE [LARGE SCALE GENOMIC DNA]</scope>
    <source>
        <tissue evidence="15">Whole organism</tissue>
    </source>
</reference>
<evidence type="ECO:0000256" key="5">
    <source>
        <dbReference type="ARBA" id="ARBA00022574"/>
    </source>
</evidence>
<dbReference type="InterPro" id="IPR037363">
    <property type="entry name" value="Sec13/Seh1_fam"/>
</dbReference>
<dbReference type="PANTHER" id="PTHR11024">
    <property type="entry name" value="NUCLEAR PORE COMPLEX PROTEIN SEC13 / SEH1 FAMILY MEMBER"/>
    <property type="match status" value="1"/>
</dbReference>
<dbReference type="eggNOG" id="KOG2445">
    <property type="taxonomic scope" value="Eukaryota"/>
</dbReference>
<keyword evidence="6" id="KW-0132">Cell division</keyword>
<evidence type="ECO:0000256" key="2">
    <source>
        <dbReference type="ARBA" id="ARBA00004371"/>
    </source>
</evidence>
<evidence type="ECO:0000313" key="15">
    <source>
        <dbReference type="EMBL" id="KDR11002.1"/>
    </source>
</evidence>
<keyword evidence="7" id="KW-0677">Repeat</keyword>
<dbReference type="PANTHER" id="PTHR11024:SF3">
    <property type="entry name" value="NUCLEOPORIN SEH1"/>
    <property type="match status" value="1"/>
</dbReference>
<dbReference type="InterPro" id="IPR001680">
    <property type="entry name" value="WD40_rpt"/>
</dbReference>
<comment type="subcellular location">
    <subcellularLocation>
        <location evidence="2">Lysosome</location>
    </subcellularLocation>
    <subcellularLocation>
        <location evidence="1">Nucleus envelope</location>
    </subcellularLocation>
</comment>
<dbReference type="PROSITE" id="PS50082">
    <property type="entry name" value="WD_REPEATS_2"/>
    <property type="match status" value="2"/>
</dbReference>
<evidence type="ECO:0000256" key="8">
    <source>
        <dbReference type="ARBA" id="ARBA00022776"/>
    </source>
</evidence>
<dbReference type="PROSITE" id="PS50294">
    <property type="entry name" value="WD_REPEATS_REGION"/>
    <property type="match status" value="1"/>
</dbReference>
<keyword evidence="10" id="KW-0458">Lysosome</keyword>
<dbReference type="GO" id="GO:0015031">
    <property type="term" value="P:protein transport"/>
    <property type="evidence" value="ECO:0007669"/>
    <property type="project" value="UniProtKB-KW"/>
</dbReference>
<dbReference type="GO" id="GO:0051301">
    <property type="term" value="P:cell division"/>
    <property type="evidence" value="ECO:0007669"/>
    <property type="project" value="UniProtKB-KW"/>
</dbReference>
<name>A0A067R0L8_ZOONE</name>
<evidence type="ECO:0000256" key="9">
    <source>
        <dbReference type="ARBA" id="ARBA00022927"/>
    </source>
</evidence>
<gene>
    <name evidence="15" type="ORF">L798_15085</name>
</gene>
<dbReference type="SMART" id="SM00320">
    <property type="entry name" value="WD40"/>
    <property type="match status" value="5"/>
</dbReference>
<evidence type="ECO:0000313" key="16">
    <source>
        <dbReference type="Proteomes" id="UP000027135"/>
    </source>
</evidence>
<keyword evidence="5 13" id="KW-0853">WD repeat</keyword>
<evidence type="ECO:0000256" key="7">
    <source>
        <dbReference type="ARBA" id="ARBA00022737"/>
    </source>
</evidence>
<dbReference type="GO" id="GO:1904263">
    <property type="term" value="P:positive regulation of TORC1 signaling"/>
    <property type="evidence" value="ECO:0007669"/>
    <property type="project" value="TreeGrafter"/>
</dbReference>
<evidence type="ECO:0000256" key="14">
    <source>
        <dbReference type="SAM" id="MobiDB-lite"/>
    </source>
</evidence>
<dbReference type="InParanoid" id="A0A067R0L8"/>
<dbReference type="OMA" id="NAPTRRW"/>
<dbReference type="EMBL" id="KK853129">
    <property type="protein sequence ID" value="KDR11002.1"/>
    <property type="molecule type" value="Genomic_DNA"/>
</dbReference>
<feature type="repeat" description="WD" evidence="13">
    <location>
        <begin position="8"/>
        <end position="40"/>
    </location>
</feature>
<evidence type="ECO:0000256" key="6">
    <source>
        <dbReference type="ARBA" id="ARBA00022618"/>
    </source>
</evidence>
<evidence type="ECO:0000256" key="1">
    <source>
        <dbReference type="ARBA" id="ARBA00004259"/>
    </source>
</evidence>
<keyword evidence="4" id="KW-0813">Transport</keyword>
<dbReference type="InterPro" id="IPR015943">
    <property type="entry name" value="WD40/YVTN_repeat-like_dom_sf"/>
</dbReference>
<dbReference type="OrthoDB" id="364224at2759"/>
<dbReference type="Gene3D" id="2.130.10.10">
    <property type="entry name" value="YVTN repeat-like/Quinoprotein amine dehydrogenase"/>
    <property type="match status" value="1"/>
</dbReference>
<evidence type="ECO:0000256" key="11">
    <source>
        <dbReference type="ARBA" id="ARBA00023242"/>
    </source>
</evidence>
<proteinExistence type="inferred from homology"/>
<dbReference type="FunFam" id="2.130.10.10:FF:000063">
    <property type="entry name" value="SEH1 like nucleoporin"/>
    <property type="match status" value="1"/>
</dbReference>
<accession>A0A067R0L8</accession>
<feature type="region of interest" description="Disordered" evidence="14">
    <location>
        <begin position="324"/>
        <end position="393"/>
    </location>
</feature>
<keyword evidence="12" id="KW-0131">Cell cycle</keyword>